<dbReference type="InterPro" id="IPR003599">
    <property type="entry name" value="Ig_sub"/>
</dbReference>
<dbReference type="PANTHER" id="PTHR19367">
    <property type="entry name" value="T-CELL RECEPTOR ALPHA CHAIN V REGION"/>
    <property type="match status" value="1"/>
</dbReference>
<evidence type="ECO:0000256" key="6">
    <source>
        <dbReference type="SAM" id="SignalP"/>
    </source>
</evidence>
<keyword evidence="2" id="KW-1064">Adaptive immunity</keyword>
<proteinExistence type="predicted"/>
<keyword evidence="5" id="KW-1279">T cell receptor</keyword>
<feature type="signal peptide" evidence="6">
    <location>
        <begin position="1"/>
        <end position="23"/>
    </location>
</feature>
<keyword evidence="1 6" id="KW-0732">Signal</keyword>
<reference evidence="8" key="2">
    <citation type="submission" date="2025-09" db="UniProtKB">
        <authorList>
            <consortium name="Ensembl"/>
        </authorList>
    </citation>
    <scope>IDENTIFICATION</scope>
</reference>
<feature type="chain" id="PRO_5018623291" description="Ig-like domain-containing protein" evidence="6">
    <location>
        <begin position="24"/>
        <end position="150"/>
    </location>
</feature>
<dbReference type="InterPro" id="IPR013783">
    <property type="entry name" value="Ig-like_fold"/>
</dbReference>
<dbReference type="GeneTree" id="ENSGT01030000234557"/>
<evidence type="ECO:0000256" key="2">
    <source>
        <dbReference type="ARBA" id="ARBA00023130"/>
    </source>
</evidence>
<protein>
    <recommendedName>
        <fullName evidence="7">Ig-like domain-containing protein</fullName>
    </recommendedName>
</protein>
<dbReference type="SUPFAM" id="SSF48726">
    <property type="entry name" value="Immunoglobulin"/>
    <property type="match status" value="1"/>
</dbReference>
<keyword evidence="9" id="KW-1185">Reference proteome</keyword>
<evidence type="ECO:0000313" key="9">
    <source>
        <dbReference type="Proteomes" id="UP000265000"/>
    </source>
</evidence>
<reference evidence="8" key="1">
    <citation type="submission" date="2025-08" db="UniProtKB">
        <authorList>
            <consortium name="Ensembl"/>
        </authorList>
    </citation>
    <scope>IDENTIFICATION</scope>
</reference>
<dbReference type="PANTHER" id="PTHR19367:SF18">
    <property type="entry name" value="T CELL RECEPTOR ALPHA VARIABLE 16"/>
    <property type="match status" value="1"/>
</dbReference>
<feature type="domain" description="Ig-like" evidence="7">
    <location>
        <begin position="22"/>
        <end position="132"/>
    </location>
</feature>
<dbReference type="AlphaFoldDB" id="A0A3Q2QPV1"/>
<dbReference type="Gene3D" id="2.60.40.10">
    <property type="entry name" value="Immunoglobulins"/>
    <property type="match status" value="1"/>
</dbReference>
<keyword evidence="5" id="KW-0391">Immunity</keyword>
<evidence type="ECO:0000256" key="1">
    <source>
        <dbReference type="ARBA" id="ARBA00022729"/>
    </source>
</evidence>
<evidence type="ECO:0000256" key="4">
    <source>
        <dbReference type="ARBA" id="ARBA00023319"/>
    </source>
</evidence>
<evidence type="ECO:0000256" key="3">
    <source>
        <dbReference type="ARBA" id="ARBA00023170"/>
    </source>
</evidence>
<dbReference type="GO" id="GO:0042101">
    <property type="term" value="C:T cell receptor complex"/>
    <property type="evidence" value="ECO:0007669"/>
    <property type="project" value="UniProtKB-KW"/>
</dbReference>
<evidence type="ECO:0000313" key="8">
    <source>
        <dbReference type="Ensembl" id="ENSFHEP00000029788.1"/>
    </source>
</evidence>
<dbReference type="STRING" id="8078.ENSFHEP00000029788"/>
<dbReference type="InterPro" id="IPR013106">
    <property type="entry name" value="Ig_V-set"/>
</dbReference>
<sequence>HTHWLHNLLLVALLHTWLRSGDSVKQTEGHAVAAQGDNATLQCTFETNSFANPYLFWYKQEKNKNLRHILTRVRGTGMNSELFNKDRFDADLQDTSISLTIQDLQLSDSAVYYCALQPTVTGNTRTLYKNLAPKTCCFTSFCFYLTLEVS</sequence>
<dbReference type="SMART" id="SM00406">
    <property type="entry name" value="IGv"/>
    <property type="match status" value="1"/>
</dbReference>
<dbReference type="InterPro" id="IPR007110">
    <property type="entry name" value="Ig-like_dom"/>
</dbReference>
<evidence type="ECO:0000259" key="7">
    <source>
        <dbReference type="PROSITE" id="PS50835"/>
    </source>
</evidence>
<dbReference type="Pfam" id="PF07686">
    <property type="entry name" value="V-set"/>
    <property type="match status" value="1"/>
</dbReference>
<organism evidence="8 9">
    <name type="scientific">Fundulus heteroclitus</name>
    <name type="common">Killifish</name>
    <name type="synonym">Mummichog</name>
    <dbReference type="NCBI Taxonomy" id="8078"/>
    <lineage>
        <taxon>Eukaryota</taxon>
        <taxon>Metazoa</taxon>
        <taxon>Chordata</taxon>
        <taxon>Craniata</taxon>
        <taxon>Vertebrata</taxon>
        <taxon>Euteleostomi</taxon>
        <taxon>Actinopterygii</taxon>
        <taxon>Neopterygii</taxon>
        <taxon>Teleostei</taxon>
        <taxon>Neoteleostei</taxon>
        <taxon>Acanthomorphata</taxon>
        <taxon>Ovalentaria</taxon>
        <taxon>Atherinomorphae</taxon>
        <taxon>Cyprinodontiformes</taxon>
        <taxon>Fundulidae</taxon>
        <taxon>Fundulus</taxon>
    </lineage>
</organism>
<accession>A0A3Q2QPV1</accession>
<dbReference type="GO" id="GO:0002250">
    <property type="term" value="P:adaptive immune response"/>
    <property type="evidence" value="ECO:0007669"/>
    <property type="project" value="UniProtKB-KW"/>
</dbReference>
<dbReference type="PROSITE" id="PS50835">
    <property type="entry name" value="IG_LIKE"/>
    <property type="match status" value="1"/>
</dbReference>
<dbReference type="InterPro" id="IPR036179">
    <property type="entry name" value="Ig-like_dom_sf"/>
</dbReference>
<dbReference type="SMART" id="SM00409">
    <property type="entry name" value="IG"/>
    <property type="match status" value="1"/>
</dbReference>
<dbReference type="Ensembl" id="ENSFHET00000020652.1">
    <property type="protein sequence ID" value="ENSFHEP00000029788.1"/>
    <property type="gene ID" value="ENSFHEG00000014666.1"/>
</dbReference>
<keyword evidence="3" id="KW-0675">Receptor</keyword>
<name>A0A3Q2QPV1_FUNHE</name>
<dbReference type="InterPro" id="IPR051287">
    <property type="entry name" value="TCR_variable_region"/>
</dbReference>
<keyword evidence="4" id="KW-0393">Immunoglobulin domain</keyword>
<dbReference type="Proteomes" id="UP000265000">
    <property type="component" value="Unplaced"/>
</dbReference>
<evidence type="ECO:0000256" key="5">
    <source>
        <dbReference type="ARBA" id="ARBA00043266"/>
    </source>
</evidence>